<keyword evidence="3" id="KW-1185">Reference proteome</keyword>
<reference evidence="2" key="3">
    <citation type="submission" date="2015-02" db="EMBL/GenBank/DDBJ databases">
        <title>Evolutionary Origins and Diversification of the Mycorrhizal Mutualists.</title>
        <authorList>
            <consortium name="DOE Joint Genome Institute"/>
            <consortium name="Mycorrhizal Genomics Consortium"/>
            <person name="Kohler A."/>
            <person name="Kuo A."/>
            <person name="Nagy L.G."/>
            <person name="Floudas D."/>
            <person name="Copeland A."/>
            <person name="Barry K.W."/>
            <person name="Cichocki N."/>
            <person name="Veneault-Fourrey C."/>
            <person name="LaButti K."/>
            <person name="Lindquist E.A."/>
            <person name="Lipzen A."/>
            <person name="Lundell T."/>
            <person name="Morin E."/>
            <person name="Murat C."/>
            <person name="Riley R."/>
            <person name="Ohm R."/>
            <person name="Sun H."/>
            <person name="Tunlid A."/>
            <person name="Henrissat B."/>
            <person name="Grigoriev I.V."/>
            <person name="Hibbett D.S."/>
            <person name="Martin F."/>
        </authorList>
    </citation>
    <scope>NUCLEOTIDE SEQUENCE</scope>
    <source>
        <strain evidence="2">H7</strain>
    </source>
</reference>
<evidence type="ECO:0000313" key="3">
    <source>
        <dbReference type="Proteomes" id="UP000053424"/>
    </source>
</evidence>
<reference evidence="2 3" key="1">
    <citation type="submission" date="2014-04" db="EMBL/GenBank/DDBJ databases">
        <authorList>
            <consortium name="DOE Joint Genome Institute"/>
            <person name="Kuo A."/>
            <person name="Gay G."/>
            <person name="Dore J."/>
            <person name="Kohler A."/>
            <person name="Nagy L.G."/>
            <person name="Floudas D."/>
            <person name="Copeland A."/>
            <person name="Barry K.W."/>
            <person name="Cichocki N."/>
            <person name="Veneault-Fourrey C."/>
            <person name="LaButti K."/>
            <person name="Lindquist E.A."/>
            <person name="Lipzen A."/>
            <person name="Lundell T."/>
            <person name="Morin E."/>
            <person name="Murat C."/>
            <person name="Sun H."/>
            <person name="Tunlid A."/>
            <person name="Henrissat B."/>
            <person name="Grigoriev I.V."/>
            <person name="Hibbett D.S."/>
            <person name="Martin F."/>
            <person name="Nordberg H.P."/>
            <person name="Cantor M.N."/>
            <person name="Hua S.X."/>
        </authorList>
    </citation>
    <scope>NUCLEOTIDE SEQUENCE [LARGE SCALE GENOMIC DNA]</scope>
    <source>
        <strain evidence="2">H7</strain>
        <strain evidence="3">h7</strain>
    </source>
</reference>
<dbReference type="Proteomes" id="UP000053424">
    <property type="component" value="Unassembled WGS sequence"/>
</dbReference>
<gene>
    <name evidence="1" type="ORF">M413DRAFT_14377</name>
    <name evidence="2" type="ORF">M413DRAFT_7416</name>
</gene>
<proteinExistence type="predicted"/>
<sequence length="141" mass="16110">MERPGEDILADPSSILYSAEVHKALNPARDVLQTMFTSPNEDPLGEFVPAKEWLEDQGMNIEDTISTREPKSPETHIGLNKEARVLWMERLPIPHAHTIFIAFRIRKDPRYKGPHYIHFKAPTPVLATKARPRPQPKKKGL</sequence>
<dbReference type="EMBL" id="KN831815">
    <property type="protein sequence ID" value="KIM35702.1"/>
    <property type="molecule type" value="Genomic_DNA"/>
</dbReference>
<organism evidence="2 3">
    <name type="scientific">Hebeloma cylindrosporum</name>
    <dbReference type="NCBI Taxonomy" id="76867"/>
    <lineage>
        <taxon>Eukaryota</taxon>
        <taxon>Fungi</taxon>
        <taxon>Dikarya</taxon>
        <taxon>Basidiomycota</taxon>
        <taxon>Agaricomycotina</taxon>
        <taxon>Agaricomycetes</taxon>
        <taxon>Agaricomycetidae</taxon>
        <taxon>Agaricales</taxon>
        <taxon>Agaricineae</taxon>
        <taxon>Hymenogastraceae</taxon>
        <taxon>Hebeloma</taxon>
    </lineage>
</organism>
<evidence type="ECO:0000313" key="1">
    <source>
        <dbReference type="EMBL" id="KIM35702.1"/>
    </source>
</evidence>
<dbReference type="AlphaFoldDB" id="A0A0C2Y9Y0"/>
<reference evidence="3" key="2">
    <citation type="submission" date="2015-01" db="EMBL/GenBank/DDBJ databases">
        <title>Evolutionary Origins and Diversification of the Mycorrhizal Mutualists.</title>
        <authorList>
            <consortium name="DOE Joint Genome Institute"/>
            <consortium name="Mycorrhizal Genomics Consortium"/>
            <person name="Kohler A."/>
            <person name="Kuo A."/>
            <person name="Nagy L.G."/>
            <person name="Floudas D."/>
            <person name="Copeland A."/>
            <person name="Barry K.W."/>
            <person name="Cichocki N."/>
            <person name="Veneault-Fourrey C."/>
            <person name="LaButti K."/>
            <person name="Lindquist E.A."/>
            <person name="Lipzen A."/>
            <person name="Lundell T."/>
            <person name="Morin E."/>
            <person name="Murat C."/>
            <person name="Riley R."/>
            <person name="Ohm R."/>
            <person name="Sun H."/>
            <person name="Tunlid A."/>
            <person name="Henrissat B."/>
            <person name="Grigoriev I.V."/>
            <person name="Hibbett D.S."/>
            <person name="Martin F."/>
        </authorList>
    </citation>
    <scope>NUCLEOTIDE SEQUENCE [LARGE SCALE GENOMIC DNA]</scope>
    <source>
        <strain evidence="3">h7</strain>
    </source>
</reference>
<evidence type="ECO:0000313" key="2">
    <source>
        <dbReference type="EMBL" id="KIM46608.1"/>
    </source>
</evidence>
<name>A0A0C2Y9Y0_HEBCY</name>
<accession>A0A0C2Y9Y0</accession>
<dbReference type="EMBL" id="KN831770">
    <property type="protein sequence ID" value="KIM46608.1"/>
    <property type="molecule type" value="Genomic_DNA"/>
</dbReference>
<protein>
    <submittedName>
        <fullName evidence="2">Uncharacterized protein</fullName>
    </submittedName>
</protein>
<dbReference type="OrthoDB" id="3027520at2759"/>
<dbReference type="HOGENOM" id="CLU_1825515_0_0_1"/>